<dbReference type="GO" id="GO:0048038">
    <property type="term" value="F:quinone binding"/>
    <property type="evidence" value="ECO:0007669"/>
    <property type="project" value="UniProtKB-KW"/>
</dbReference>
<evidence type="ECO:0000256" key="4">
    <source>
        <dbReference type="ARBA" id="ARBA00022719"/>
    </source>
</evidence>
<comment type="subcellular location">
    <subcellularLocation>
        <location evidence="1">Membrane</location>
        <topology evidence="1">Multi-pass membrane protein</topology>
    </subcellularLocation>
</comment>
<feature type="transmembrane region" description="Helical" evidence="11">
    <location>
        <begin position="77"/>
        <end position="100"/>
    </location>
</feature>
<keyword evidence="8" id="KW-1015">Disulfide bond</keyword>
<dbReference type="RefSeq" id="WP_009583074.1">
    <property type="nucleotide sequence ID" value="NZ_AMZN01000101.1"/>
</dbReference>
<reference evidence="14 15" key="1">
    <citation type="submission" date="2012-12" db="EMBL/GenBank/DDBJ databases">
        <title>Genome assembly of Fulvivirga imtechensis AK7.</title>
        <authorList>
            <person name="Nupur N."/>
            <person name="Khatri I."/>
            <person name="Kumar R."/>
            <person name="Subramanian S."/>
            <person name="Pinnaka A."/>
        </authorList>
    </citation>
    <scope>NUCLEOTIDE SEQUENCE [LARGE SCALE GENOMIC DNA]</scope>
    <source>
        <strain evidence="14 15">AK7</strain>
    </source>
</reference>
<feature type="transmembrane region" description="Helical" evidence="11">
    <location>
        <begin position="148"/>
        <end position="168"/>
    </location>
</feature>
<evidence type="ECO:0000256" key="6">
    <source>
        <dbReference type="ARBA" id="ARBA00023002"/>
    </source>
</evidence>
<feature type="transmembrane region" description="Helical" evidence="11">
    <location>
        <begin position="493"/>
        <end position="512"/>
    </location>
</feature>
<keyword evidence="15" id="KW-1185">Reference proteome</keyword>
<dbReference type="InterPro" id="IPR005530">
    <property type="entry name" value="SPW"/>
</dbReference>
<evidence type="ECO:0000256" key="5">
    <source>
        <dbReference type="ARBA" id="ARBA00022989"/>
    </source>
</evidence>
<dbReference type="EMBL" id="AMZN01000101">
    <property type="protein sequence ID" value="ELR68637.1"/>
    <property type="molecule type" value="Genomic_DNA"/>
</dbReference>
<keyword evidence="5 11" id="KW-1133">Transmembrane helix</keyword>
<dbReference type="GO" id="GO:0016020">
    <property type="term" value="C:membrane"/>
    <property type="evidence" value="ECO:0007669"/>
    <property type="project" value="UniProtKB-SubCell"/>
</dbReference>
<feature type="transmembrane region" description="Helical" evidence="11">
    <location>
        <begin position="436"/>
        <end position="459"/>
    </location>
</feature>
<sequence length="527" mass="59553">MAEEHKSHRKERHKQKHKGHGMGTRGVSRPMAEMQMMRGQQKDKDDQDKEQKQDHGKHKMTREQREQMLHMHHIQTLWVYWMIVMLGVWMILSPLTFSYGKATVMPSGGREVWLSMAERVMAMKWSDIISGLLLIYFGWRSLTPNRPVSVWICCFIGIWISIAPLLFWAPNAGAYINGTLVGALVIALTILIPGMPNMIMYMKMGGQVPAGWSYNPSSWPQRWIMIALGFVGWMVSRYLGAFQLGYIDHAWDPFFGEGTRKVLNSNMSHSWPISDGAFGALAYTFEFLMGWMGSPSRWRTMPWMVTLFGILVIPLGLVHIFLVISQPVMVGEWCTLCLLAAAIMLPMIPLEFDEVVAMGQHMVRAKKRGENLWKVFWKGSEPEEYNQDERSPKLIDLPKKPMKIFKASIWGMSFPWTLVVSTLLGLWLMFSPSVFGVGIAASAADINHLGGALIVVVSVICMGEVIRRGRYFNILLGLTVAIIPWFLQDSNLALNISGVVTGLIVAALAIPAGPKTETYGLWDKYVK</sequence>
<evidence type="ECO:0000313" key="15">
    <source>
        <dbReference type="Proteomes" id="UP000011135"/>
    </source>
</evidence>
<evidence type="ECO:0000256" key="2">
    <source>
        <dbReference type="ARBA" id="ARBA00006214"/>
    </source>
</evidence>
<dbReference type="Gene3D" id="1.20.1440.130">
    <property type="entry name" value="VKOR domain"/>
    <property type="match status" value="1"/>
</dbReference>
<feature type="transmembrane region" description="Helical" evidence="11">
    <location>
        <begin position="174"/>
        <end position="194"/>
    </location>
</feature>
<feature type="transmembrane region" description="Helical" evidence="11">
    <location>
        <begin position="271"/>
        <end position="291"/>
    </location>
</feature>
<evidence type="ECO:0000313" key="14">
    <source>
        <dbReference type="EMBL" id="ELR68637.1"/>
    </source>
</evidence>
<protein>
    <submittedName>
        <fullName evidence="14">Uncharacterized protein</fullName>
    </submittedName>
</protein>
<evidence type="ECO:0000256" key="1">
    <source>
        <dbReference type="ARBA" id="ARBA00004141"/>
    </source>
</evidence>
<organism evidence="14 15">
    <name type="scientific">Fulvivirga imtechensis AK7</name>
    <dbReference type="NCBI Taxonomy" id="1237149"/>
    <lineage>
        <taxon>Bacteria</taxon>
        <taxon>Pseudomonadati</taxon>
        <taxon>Bacteroidota</taxon>
        <taxon>Cytophagia</taxon>
        <taxon>Cytophagales</taxon>
        <taxon>Fulvivirgaceae</taxon>
        <taxon>Fulvivirga</taxon>
    </lineage>
</organism>
<comment type="caution">
    <text evidence="14">The sequence shown here is derived from an EMBL/GenBank/DDBJ whole genome shotgun (WGS) entry which is preliminary data.</text>
</comment>
<evidence type="ECO:0000256" key="8">
    <source>
        <dbReference type="ARBA" id="ARBA00023157"/>
    </source>
</evidence>
<evidence type="ECO:0000256" key="9">
    <source>
        <dbReference type="ARBA" id="ARBA00023284"/>
    </source>
</evidence>
<evidence type="ECO:0000256" key="10">
    <source>
        <dbReference type="SAM" id="MobiDB-lite"/>
    </source>
</evidence>
<feature type="domain" description="Vitamin K epoxide reductase" evidence="13">
    <location>
        <begin position="223"/>
        <end position="350"/>
    </location>
</feature>
<keyword evidence="7 11" id="KW-0472">Membrane</keyword>
<feature type="transmembrane region" description="Helical" evidence="11">
    <location>
        <begin position="409"/>
        <end position="430"/>
    </location>
</feature>
<feature type="compositionally biased region" description="Basic and acidic residues" evidence="10">
    <location>
        <begin position="40"/>
        <end position="54"/>
    </location>
</feature>
<feature type="domain" description="SPW repeat-containing integral membrane" evidence="12">
    <location>
        <begin position="416"/>
        <end position="509"/>
    </location>
</feature>
<dbReference type="Pfam" id="PF03779">
    <property type="entry name" value="SPW"/>
    <property type="match status" value="1"/>
</dbReference>
<evidence type="ECO:0000256" key="11">
    <source>
        <dbReference type="SAM" id="Phobius"/>
    </source>
</evidence>
<dbReference type="PATRIC" id="fig|1237149.3.peg.5299"/>
<keyword evidence="6" id="KW-0560">Oxidoreductase</keyword>
<dbReference type="InterPro" id="IPR012932">
    <property type="entry name" value="VKOR"/>
</dbReference>
<feature type="transmembrane region" description="Helical" evidence="11">
    <location>
        <begin position="303"/>
        <end position="324"/>
    </location>
</feature>
<dbReference type="OrthoDB" id="9814124at2"/>
<proteinExistence type="inferred from homology"/>
<feature type="transmembrane region" description="Helical" evidence="11">
    <location>
        <begin position="120"/>
        <end position="139"/>
    </location>
</feature>
<feature type="transmembrane region" description="Helical" evidence="11">
    <location>
        <begin position="330"/>
        <end position="352"/>
    </location>
</feature>
<gene>
    <name evidence="14" type="ORF">C900_00181</name>
</gene>
<dbReference type="Proteomes" id="UP000011135">
    <property type="component" value="Unassembled WGS sequence"/>
</dbReference>
<dbReference type="STRING" id="1237149.C900_00181"/>
<dbReference type="Pfam" id="PF07884">
    <property type="entry name" value="VKOR"/>
    <property type="match status" value="1"/>
</dbReference>
<keyword evidence="9" id="KW-0676">Redox-active center</keyword>
<dbReference type="CDD" id="cd12919">
    <property type="entry name" value="VKOR_2"/>
    <property type="match status" value="1"/>
</dbReference>
<feature type="compositionally biased region" description="Basic residues" evidence="10">
    <location>
        <begin position="7"/>
        <end position="20"/>
    </location>
</feature>
<evidence type="ECO:0000259" key="12">
    <source>
        <dbReference type="Pfam" id="PF03779"/>
    </source>
</evidence>
<evidence type="ECO:0000256" key="3">
    <source>
        <dbReference type="ARBA" id="ARBA00022692"/>
    </source>
</evidence>
<feature type="region of interest" description="Disordered" evidence="10">
    <location>
        <begin position="1"/>
        <end position="63"/>
    </location>
</feature>
<dbReference type="AlphaFoldDB" id="L8JML3"/>
<comment type="similarity">
    <text evidence="2">Belongs to the VKOR family.</text>
</comment>
<evidence type="ECO:0000256" key="7">
    <source>
        <dbReference type="ARBA" id="ARBA00023136"/>
    </source>
</evidence>
<feature type="transmembrane region" description="Helical" evidence="11">
    <location>
        <begin position="223"/>
        <end position="247"/>
    </location>
</feature>
<dbReference type="eggNOG" id="COG0451">
    <property type="taxonomic scope" value="Bacteria"/>
</dbReference>
<accession>L8JML3</accession>
<dbReference type="GO" id="GO:0016491">
    <property type="term" value="F:oxidoreductase activity"/>
    <property type="evidence" value="ECO:0007669"/>
    <property type="project" value="UniProtKB-KW"/>
</dbReference>
<keyword evidence="4" id="KW-0874">Quinone</keyword>
<keyword evidence="3 11" id="KW-0812">Transmembrane</keyword>
<name>L8JML3_9BACT</name>
<feature type="transmembrane region" description="Helical" evidence="11">
    <location>
        <begin position="471"/>
        <end position="487"/>
    </location>
</feature>
<dbReference type="InterPro" id="IPR038354">
    <property type="entry name" value="VKOR_sf"/>
</dbReference>
<evidence type="ECO:0000259" key="13">
    <source>
        <dbReference type="Pfam" id="PF07884"/>
    </source>
</evidence>